<dbReference type="InterPro" id="IPR011009">
    <property type="entry name" value="Kinase-like_dom_sf"/>
</dbReference>
<dbReference type="InterPro" id="IPR018391">
    <property type="entry name" value="PQQ_b-propeller_rpt"/>
</dbReference>
<feature type="region of interest" description="Disordered" evidence="6">
    <location>
        <begin position="581"/>
        <end position="629"/>
    </location>
</feature>
<reference evidence="8 9" key="1">
    <citation type="submission" date="2020-03" db="EMBL/GenBank/DDBJ databases">
        <title>A novel species.</title>
        <authorList>
            <person name="Gao J."/>
        </authorList>
    </citation>
    <scope>NUCLEOTIDE SEQUENCE [LARGE SCALE GENOMIC DNA]</scope>
    <source>
        <strain evidence="8 9">QMT-12</strain>
    </source>
</reference>
<feature type="compositionally biased region" description="Low complexity" evidence="6">
    <location>
        <begin position="588"/>
        <end position="621"/>
    </location>
</feature>
<keyword evidence="1" id="KW-0808">Transferase</keyword>
<dbReference type="InterPro" id="IPR000719">
    <property type="entry name" value="Prot_kinase_dom"/>
</dbReference>
<dbReference type="InterPro" id="IPR017441">
    <property type="entry name" value="Protein_kinase_ATP_BS"/>
</dbReference>
<organism evidence="8 9">
    <name type="scientific">Streptomyces liangshanensis</name>
    <dbReference type="NCBI Taxonomy" id="2717324"/>
    <lineage>
        <taxon>Bacteria</taxon>
        <taxon>Bacillati</taxon>
        <taxon>Actinomycetota</taxon>
        <taxon>Actinomycetes</taxon>
        <taxon>Kitasatosporales</taxon>
        <taxon>Streptomycetaceae</taxon>
        <taxon>Streptomyces</taxon>
    </lineage>
</organism>
<feature type="region of interest" description="Disordered" evidence="6">
    <location>
        <begin position="781"/>
        <end position="800"/>
    </location>
</feature>
<dbReference type="PANTHER" id="PTHR43289:SF34">
    <property type="entry name" value="SERINE_THREONINE-PROTEIN KINASE YBDM-RELATED"/>
    <property type="match status" value="1"/>
</dbReference>
<name>A0A6G9GSX8_9ACTN</name>
<dbReference type="PANTHER" id="PTHR43289">
    <property type="entry name" value="MITOGEN-ACTIVATED PROTEIN KINASE KINASE KINASE 20-RELATED"/>
    <property type="match status" value="1"/>
</dbReference>
<dbReference type="SUPFAM" id="SSF50998">
    <property type="entry name" value="Quinoprotein alcohol dehydrogenase-like"/>
    <property type="match status" value="2"/>
</dbReference>
<gene>
    <name evidence="8" type="ORF">HA039_01665</name>
</gene>
<keyword evidence="2 5" id="KW-0547">Nucleotide-binding</keyword>
<accession>A0A6G9GSX8</accession>
<dbReference type="PROSITE" id="PS50011">
    <property type="entry name" value="PROTEIN_KINASE_DOM"/>
    <property type="match status" value="1"/>
</dbReference>
<feature type="compositionally biased region" description="Gly residues" evidence="6">
    <location>
        <begin position="781"/>
        <end position="797"/>
    </location>
</feature>
<dbReference type="InterPro" id="IPR008271">
    <property type="entry name" value="Ser/Thr_kinase_AS"/>
</dbReference>
<sequence>MPLNAVDPESIGGYRLLDRLGSGGMGVVYLARSASGMRVAVKVVHAQLAGDEEFRTRFKQEIAAVKRVSGAFTASVVDADPDAVQPWMATLYMPGPTLSHRVGGEGPLPPAELRRLALGLVEALDDIHRADVVHRDLKPANVLMAGDGPRVIDFGISRAADHQSYTTTGRVLGTPPFMSPEQLSRPREVTAASDIFSLGALLSYAATGRGPFDDENPYLTMYRVVHERPELDAVAPPLRAIVERCLAKDPSGRPGLDDLAKMLEELPEDGGSALAGGFVGEAGLSVETAAPTPAPAAPPASPRTADLGHAPAAGFAAGGGSAVAAGLGAGLGPVPVPGPAAGVESAADAASAVGAGSPSVPGPGAGVGSAIEAGLAAGLGPTPVPEPAAGIGSVGGGGPAAGVGAASVPGPGAGVGSTAGAGLTAGPGPVPASGLAAAVDAGTAGDAGLTAGVGPVREPGSAPDPGPAAGVGVGSAGDAGSAAGVGFESVPGPAAGGASSVGAGLAAGLGPVPASGLAAAVDSGTAGDAGLAAGVGAVPEPGSAAGGGSAVDVGPAAGSGPVPVPGLATGVGSAVGAELAGGSGAAPGSGSEPGRAADAAAGAGLAAGPGSVPPSGLAAGGEPPVELGDAAGVRPAADAEPAAGSGSAVGAGTVGGSGPAPAPAVGIGAGATGGTGPAAGVGAASVPGLGVGGGSAVDAGLATDLGPAAEAGVRSAGGAGSAVGVGAASVSGPGAGVGAAGDAGPGSGSAPVSGVAVGGGPSVAVGVMSAAGSGAGVGDGPAVGVGDGGDPGAGAGGSVVEPGSAGKGVGAVVDAGVAGSPGVGAGAVGASGPGGASALGGGVRSRRALRRRISLAAAAAVTVAGLGVGAALLTDGSGKEPAASGGPPAPPATSVPSREAALPAGWKPWKLTLPSSNGNASFAAVEGCRAHGLALYCHGDGFTAARLDAASGKVVWRVPYTGVGSPGAIDVRSGQVLVVGPASGDGLRADLIVLERESGKLLWTKRVANRAALFFGDAVLTHDDFYAGSLVARDAATGDRLWSTPVPEGADCEPLVSGDVPYALCSVGPDGRRTTLLRLDPAKGTPEQVAEVKGVTHSTGIVGGVLRLLMTAGGPEAAYTSVVDVDVRTGGKRTVKLPSRPEGRPSAVGRHVVFVQETGRVTMVDPRTGDQVWSRETGVDLLGPPTASEREGALYLSSYTGRLVALDLRTGRKRWQTAAMGTSTSGMQQGVVPMRTGGAIVTLANGSLRSVDPLRPHAGE</sequence>
<evidence type="ECO:0000313" key="9">
    <source>
        <dbReference type="Proteomes" id="UP000501179"/>
    </source>
</evidence>
<keyword evidence="4 5" id="KW-0067">ATP-binding</keyword>
<evidence type="ECO:0000256" key="3">
    <source>
        <dbReference type="ARBA" id="ARBA00022777"/>
    </source>
</evidence>
<dbReference type="SMART" id="SM00564">
    <property type="entry name" value="PQQ"/>
    <property type="match status" value="3"/>
</dbReference>
<feature type="domain" description="Protein kinase" evidence="7">
    <location>
        <begin position="14"/>
        <end position="266"/>
    </location>
</feature>
<dbReference type="AlphaFoldDB" id="A0A6G9GSX8"/>
<evidence type="ECO:0000256" key="6">
    <source>
        <dbReference type="SAM" id="MobiDB-lite"/>
    </source>
</evidence>
<dbReference type="Gene3D" id="3.30.200.20">
    <property type="entry name" value="Phosphorylase Kinase, domain 1"/>
    <property type="match status" value="1"/>
</dbReference>
<evidence type="ECO:0000256" key="1">
    <source>
        <dbReference type="ARBA" id="ARBA00022679"/>
    </source>
</evidence>
<feature type="compositionally biased region" description="Low complexity" evidence="6">
    <location>
        <begin position="449"/>
        <end position="468"/>
    </location>
</feature>
<dbReference type="Gene3D" id="1.10.510.10">
    <property type="entry name" value="Transferase(Phosphotransferase) domain 1"/>
    <property type="match status" value="1"/>
</dbReference>
<feature type="region of interest" description="Disordered" evidence="6">
    <location>
        <begin position="876"/>
        <end position="900"/>
    </location>
</feature>
<evidence type="ECO:0000313" key="8">
    <source>
        <dbReference type="EMBL" id="QIQ01179.1"/>
    </source>
</evidence>
<proteinExistence type="predicted"/>
<feature type="binding site" evidence="5">
    <location>
        <position position="42"/>
    </location>
    <ligand>
        <name>ATP</name>
        <dbReference type="ChEBI" id="CHEBI:30616"/>
    </ligand>
</feature>
<dbReference type="EMBL" id="CP050177">
    <property type="protein sequence ID" value="QIQ01179.1"/>
    <property type="molecule type" value="Genomic_DNA"/>
</dbReference>
<dbReference type="KEGG" id="slia:HA039_01665"/>
<keyword evidence="3" id="KW-0418">Kinase</keyword>
<evidence type="ECO:0000259" key="7">
    <source>
        <dbReference type="PROSITE" id="PS50011"/>
    </source>
</evidence>
<dbReference type="PROSITE" id="PS00108">
    <property type="entry name" value="PROTEIN_KINASE_ST"/>
    <property type="match status" value="1"/>
</dbReference>
<feature type="region of interest" description="Disordered" evidence="6">
    <location>
        <begin position="289"/>
        <end position="308"/>
    </location>
</feature>
<feature type="region of interest" description="Disordered" evidence="6">
    <location>
        <begin position="449"/>
        <end position="475"/>
    </location>
</feature>
<dbReference type="SUPFAM" id="SSF56112">
    <property type="entry name" value="Protein kinase-like (PK-like)"/>
    <property type="match status" value="1"/>
</dbReference>
<protein>
    <submittedName>
        <fullName evidence="8">PQQ-binding-like beta-propeller repeat protein</fullName>
    </submittedName>
</protein>
<feature type="compositionally biased region" description="Pro residues" evidence="6">
    <location>
        <begin position="292"/>
        <end position="301"/>
    </location>
</feature>
<evidence type="ECO:0000256" key="5">
    <source>
        <dbReference type="PROSITE-ProRule" id="PRU10141"/>
    </source>
</evidence>
<dbReference type="CDD" id="cd14014">
    <property type="entry name" value="STKc_PknB_like"/>
    <property type="match status" value="1"/>
</dbReference>
<keyword evidence="9" id="KW-1185">Reference proteome</keyword>
<dbReference type="InterPro" id="IPR002372">
    <property type="entry name" value="PQQ_rpt_dom"/>
</dbReference>
<dbReference type="SMART" id="SM00220">
    <property type="entry name" value="S_TKc"/>
    <property type="match status" value="1"/>
</dbReference>
<dbReference type="Gene3D" id="2.130.10.10">
    <property type="entry name" value="YVTN repeat-like/Quinoprotein amine dehydrogenase"/>
    <property type="match status" value="2"/>
</dbReference>
<dbReference type="GO" id="GO:0004674">
    <property type="term" value="F:protein serine/threonine kinase activity"/>
    <property type="evidence" value="ECO:0007669"/>
    <property type="project" value="TreeGrafter"/>
</dbReference>
<evidence type="ECO:0000256" key="4">
    <source>
        <dbReference type="ARBA" id="ARBA00022840"/>
    </source>
</evidence>
<dbReference type="PROSITE" id="PS00107">
    <property type="entry name" value="PROTEIN_KINASE_ATP"/>
    <property type="match status" value="1"/>
</dbReference>
<dbReference type="Pfam" id="PF00069">
    <property type="entry name" value="Pkinase"/>
    <property type="match status" value="1"/>
</dbReference>
<dbReference type="InterPro" id="IPR011047">
    <property type="entry name" value="Quinoprotein_ADH-like_sf"/>
</dbReference>
<dbReference type="Proteomes" id="UP000501179">
    <property type="component" value="Chromosome"/>
</dbReference>
<dbReference type="GO" id="GO:0005524">
    <property type="term" value="F:ATP binding"/>
    <property type="evidence" value="ECO:0007669"/>
    <property type="project" value="UniProtKB-UniRule"/>
</dbReference>
<evidence type="ECO:0000256" key="2">
    <source>
        <dbReference type="ARBA" id="ARBA00022741"/>
    </source>
</evidence>
<dbReference type="InterPro" id="IPR015943">
    <property type="entry name" value="WD40/YVTN_repeat-like_dom_sf"/>
</dbReference>
<dbReference type="Pfam" id="PF13360">
    <property type="entry name" value="PQQ_2"/>
    <property type="match status" value="1"/>
</dbReference>